<dbReference type="GO" id="GO:0031380">
    <property type="term" value="C:nuclear RNA-directed RNA polymerase complex"/>
    <property type="evidence" value="ECO:0007669"/>
    <property type="project" value="TreeGrafter"/>
</dbReference>
<protein>
    <recommendedName>
        <fullName evidence="1">RNA-dependent RNA polymerase</fullName>
        <ecNumber evidence="1">2.7.7.48</ecNumber>
    </recommendedName>
</protein>
<evidence type="ECO:0000313" key="4">
    <source>
        <dbReference type="EMBL" id="CAL4802754.1"/>
    </source>
</evidence>
<sequence length="1041" mass="118720">MAGDDPKEDASQQRPCPHVNVETMKFFLDAFQGDAPVDEEKWIDTFLQKLQCFQHGCDAMTSFKNMQITYGSLGAATQVSGDLTFEHFWKASLRYFELSKEVSEDQACEEIGKIACAIHCYWAKALFRNLGGTGRREALEAALQATSSLWCLPATEVPVPSEKSEERFLQHYEAERQKREWGFVQEFAKIRSKEATLEDVEDTDGLEPDCFRYEAKGYPDETSSTLHPPSPAKNSLAGRIFGQHRFLALRLGKCQEAPQEEFHFLGRRYRALYWRLPDQVTYFAEEGDGLESLKVQDLMDRLVPLEPNQDMTLLKYNQRLQLSFSETRAEVQLKVRLETDLSDVNNEFCLSDGCGCISMEAAQRCALKLGFEEVPGVFQARCGPFKGLWVLDPQQDKQVDLIVRESQQKYQLSDCKEEFDFEVLKTSSKPLHSDLTPNSIQALESLGASPELFMERQQQILETLRRVFDDDKSKGKKALQELLDSNMFKPGIEKPLREHMDLEFPWFHPAFQSLCHRACAELRSRCCEELKLPLKEARRAWIVPDHTGTLQEGECFLQLPHHLDIPSLAGKEVLLIRAPCYHSSSVLKLRIPKETPMRLKHLVNVVVLNAWAERSGPADAEVMGGDHDGDTALAIWDQEFVAAVTTTGSAVVEAKTEVRELKRIQDVEPDQLARCLLAELPLAAKSHAAFCDADKKRRDWADKDCWEPFDFGFGEKTTRLAAICQAGVDCASNGRVIELPEDLQRPERSDWAYRGKQRKGAGYESERACGQLFRTRCRFHDGEVDNVRVAEYFSASQLGFDDWSSDQLSEATTFILTKVSHYYEQKRRILDRQYLSKQWKLDLEKALFRGCARGKHDYPEGLVGATAYMVWLSARTACKSLSGAQKDVIEPTLQDMLKRSQVILEPPTLPAKDIWRLFEGEILTARSRRLHGVCLHKPEESFLIDPVKVRFSHPWISPEFRSGLSLEEAVKLLISGEKRKRDFAKTGMPLPVRWYKGHWHTMGNRRLAVYRLYKATWTVSQDFGSQGQRSRGFQVAMASQV</sequence>
<dbReference type="Proteomes" id="UP001152797">
    <property type="component" value="Unassembled WGS sequence"/>
</dbReference>
<dbReference type="PANTHER" id="PTHR23079:SF14">
    <property type="entry name" value="RNA-DEPENDENT RNA POLYMERASE"/>
    <property type="match status" value="1"/>
</dbReference>
<keyword evidence="5" id="KW-1185">Reference proteome</keyword>
<organism evidence="3">
    <name type="scientific">Cladocopium goreaui</name>
    <dbReference type="NCBI Taxonomy" id="2562237"/>
    <lineage>
        <taxon>Eukaryota</taxon>
        <taxon>Sar</taxon>
        <taxon>Alveolata</taxon>
        <taxon>Dinophyceae</taxon>
        <taxon>Suessiales</taxon>
        <taxon>Symbiodiniaceae</taxon>
        <taxon>Cladocopium</taxon>
    </lineage>
</organism>
<name>A0A9P1DRN6_9DINO</name>
<accession>A0A9P1DRN6</accession>
<dbReference type="EC" id="2.7.7.48" evidence="1"/>
<feature type="domain" description="RDRP core" evidence="2">
    <location>
        <begin position="255"/>
        <end position="774"/>
    </location>
</feature>
<keyword evidence="1" id="KW-0694">RNA-binding</keyword>
<reference evidence="4 5" key="2">
    <citation type="submission" date="2024-05" db="EMBL/GenBank/DDBJ databases">
        <authorList>
            <person name="Chen Y."/>
            <person name="Shah S."/>
            <person name="Dougan E. K."/>
            <person name="Thang M."/>
            <person name="Chan C."/>
        </authorList>
    </citation>
    <scope>NUCLEOTIDE SEQUENCE [LARGE SCALE GENOMIC DNA]</scope>
</reference>
<dbReference type="GO" id="GO:0003723">
    <property type="term" value="F:RNA binding"/>
    <property type="evidence" value="ECO:0007669"/>
    <property type="project" value="UniProtKB-KW"/>
</dbReference>
<dbReference type="EMBL" id="CAMXCT010006532">
    <property type="protein sequence ID" value="CAI4015442.1"/>
    <property type="molecule type" value="Genomic_DNA"/>
</dbReference>
<dbReference type="InterPro" id="IPR057596">
    <property type="entry name" value="RDRP_core"/>
</dbReference>
<keyword evidence="1" id="KW-0548">Nucleotidyltransferase</keyword>
<reference evidence="3" key="1">
    <citation type="submission" date="2022-10" db="EMBL/GenBank/DDBJ databases">
        <authorList>
            <person name="Chen Y."/>
            <person name="Dougan E. K."/>
            <person name="Chan C."/>
            <person name="Rhodes N."/>
            <person name="Thang M."/>
        </authorList>
    </citation>
    <scope>NUCLEOTIDE SEQUENCE</scope>
</reference>
<dbReference type="InterPro" id="IPR007855">
    <property type="entry name" value="RDRP"/>
</dbReference>
<evidence type="ECO:0000313" key="5">
    <source>
        <dbReference type="Proteomes" id="UP001152797"/>
    </source>
</evidence>
<evidence type="ECO:0000256" key="1">
    <source>
        <dbReference type="RuleBase" id="RU363098"/>
    </source>
</evidence>
<evidence type="ECO:0000259" key="2">
    <source>
        <dbReference type="Pfam" id="PF05183"/>
    </source>
</evidence>
<dbReference type="PANTHER" id="PTHR23079">
    <property type="entry name" value="RNA-DEPENDENT RNA POLYMERASE"/>
    <property type="match status" value="1"/>
</dbReference>
<dbReference type="OrthoDB" id="410311at2759"/>
<keyword evidence="1 4" id="KW-0696">RNA-directed RNA polymerase</keyword>
<dbReference type="GO" id="GO:0030422">
    <property type="term" value="P:siRNA processing"/>
    <property type="evidence" value="ECO:0007669"/>
    <property type="project" value="TreeGrafter"/>
</dbReference>
<comment type="similarity">
    <text evidence="1">Belongs to the RdRP family.</text>
</comment>
<gene>
    <name evidence="3" type="ORF">C1SCF055_LOCUS40270</name>
</gene>
<evidence type="ECO:0000313" key="3">
    <source>
        <dbReference type="EMBL" id="CAI4015442.1"/>
    </source>
</evidence>
<dbReference type="Pfam" id="PF05183">
    <property type="entry name" value="RdRP"/>
    <property type="match status" value="1"/>
</dbReference>
<proteinExistence type="inferred from homology"/>
<comment type="catalytic activity">
    <reaction evidence="1">
        <text>RNA(n) + a ribonucleoside 5'-triphosphate = RNA(n+1) + diphosphate</text>
        <dbReference type="Rhea" id="RHEA:21248"/>
        <dbReference type="Rhea" id="RHEA-COMP:14527"/>
        <dbReference type="Rhea" id="RHEA-COMP:17342"/>
        <dbReference type="ChEBI" id="CHEBI:33019"/>
        <dbReference type="ChEBI" id="CHEBI:61557"/>
        <dbReference type="ChEBI" id="CHEBI:140395"/>
        <dbReference type="EC" id="2.7.7.48"/>
    </reaction>
</comment>
<dbReference type="EMBL" id="CAMXCT030006532">
    <property type="protein sequence ID" value="CAL4802754.1"/>
    <property type="molecule type" value="Genomic_DNA"/>
</dbReference>
<dbReference type="EMBL" id="CAMXCT020006532">
    <property type="protein sequence ID" value="CAL1168817.1"/>
    <property type="molecule type" value="Genomic_DNA"/>
</dbReference>
<keyword evidence="1" id="KW-0808">Transferase</keyword>
<dbReference type="AlphaFoldDB" id="A0A9P1DRN6"/>
<dbReference type="GO" id="GO:0003968">
    <property type="term" value="F:RNA-directed RNA polymerase activity"/>
    <property type="evidence" value="ECO:0007669"/>
    <property type="project" value="UniProtKB-KW"/>
</dbReference>
<comment type="caution">
    <text evidence="3">The sequence shown here is derived from an EMBL/GenBank/DDBJ whole genome shotgun (WGS) entry which is preliminary data.</text>
</comment>